<evidence type="ECO:0000256" key="1">
    <source>
        <dbReference type="SAM" id="SignalP"/>
    </source>
</evidence>
<proteinExistence type="predicted"/>
<reference evidence="2" key="1">
    <citation type="submission" date="2018-01" db="EMBL/GenBank/DDBJ databases">
        <title>An insight into the sialome of Amazonian anophelines.</title>
        <authorList>
            <person name="Ribeiro J.M."/>
            <person name="Scarpassa V."/>
            <person name="Calvo E."/>
        </authorList>
    </citation>
    <scope>NUCLEOTIDE SEQUENCE</scope>
    <source>
        <tissue evidence="2">Salivary glands</tissue>
    </source>
</reference>
<evidence type="ECO:0000313" key="2">
    <source>
        <dbReference type="EMBL" id="MBW61331.1"/>
    </source>
</evidence>
<feature type="chain" id="PRO_5014908516" evidence="1">
    <location>
        <begin position="23"/>
        <end position="114"/>
    </location>
</feature>
<organism evidence="2">
    <name type="scientific">Anopheles marajoara</name>
    <dbReference type="NCBI Taxonomy" id="58244"/>
    <lineage>
        <taxon>Eukaryota</taxon>
        <taxon>Metazoa</taxon>
        <taxon>Ecdysozoa</taxon>
        <taxon>Arthropoda</taxon>
        <taxon>Hexapoda</taxon>
        <taxon>Insecta</taxon>
        <taxon>Pterygota</taxon>
        <taxon>Neoptera</taxon>
        <taxon>Endopterygota</taxon>
        <taxon>Diptera</taxon>
        <taxon>Nematocera</taxon>
        <taxon>Culicoidea</taxon>
        <taxon>Culicidae</taxon>
        <taxon>Anophelinae</taxon>
        <taxon>Anopheles</taxon>
    </lineage>
</organism>
<keyword evidence="1" id="KW-0732">Signal</keyword>
<sequence length="114" mass="12894">MIFGVFFCWLSLSSWILEASEAIYASVISSVTITCRDTPHQRLAWCFLLLLKHTITHQSQTDQAHTIEIRKTNKTHSRALTCTPRTLDWVQYKRTGVPPGYRLGSGNPVNSSAE</sequence>
<dbReference type="AlphaFoldDB" id="A0A2M4C866"/>
<protein>
    <submittedName>
        <fullName evidence="2">Putative secreted protein</fullName>
    </submittedName>
</protein>
<feature type="signal peptide" evidence="1">
    <location>
        <begin position="1"/>
        <end position="22"/>
    </location>
</feature>
<accession>A0A2M4C866</accession>
<dbReference type="EMBL" id="GGFJ01012190">
    <property type="protein sequence ID" value="MBW61331.1"/>
    <property type="molecule type" value="Transcribed_RNA"/>
</dbReference>
<name>A0A2M4C866_9DIPT</name>